<feature type="transmembrane region" description="Helical" evidence="1">
    <location>
        <begin position="14"/>
        <end position="31"/>
    </location>
</feature>
<organism evidence="2 3">
    <name type="scientific">Opisthorchis felineus</name>
    <dbReference type="NCBI Taxonomy" id="147828"/>
    <lineage>
        <taxon>Eukaryota</taxon>
        <taxon>Metazoa</taxon>
        <taxon>Spiralia</taxon>
        <taxon>Lophotrochozoa</taxon>
        <taxon>Platyhelminthes</taxon>
        <taxon>Trematoda</taxon>
        <taxon>Digenea</taxon>
        <taxon>Opisthorchiida</taxon>
        <taxon>Opisthorchiata</taxon>
        <taxon>Opisthorchiidae</taxon>
        <taxon>Opisthorchis</taxon>
    </lineage>
</organism>
<keyword evidence="3" id="KW-1185">Reference proteome</keyword>
<proteinExistence type="predicted"/>
<dbReference type="AlphaFoldDB" id="A0A4S2LKJ1"/>
<reference evidence="2 3" key="1">
    <citation type="journal article" date="2019" name="BMC Genomics">
        <title>New insights from Opisthorchis felineus genome: update on genomics of the epidemiologically important liver flukes.</title>
        <authorList>
            <person name="Ershov N.I."/>
            <person name="Mordvinov V.A."/>
            <person name="Prokhortchouk E.B."/>
            <person name="Pakharukova M.Y."/>
            <person name="Gunbin K.V."/>
            <person name="Ustyantsev K."/>
            <person name="Genaev M.A."/>
            <person name="Blinov A.G."/>
            <person name="Mazur A."/>
            <person name="Boulygina E."/>
            <person name="Tsygankova S."/>
            <person name="Khrameeva E."/>
            <person name="Chekanov N."/>
            <person name="Fan G."/>
            <person name="Xiao A."/>
            <person name="Zhang H."/>
            <person name="Xu X."/>
            <person name="Yang H."/>
            <person name="Solovyev V."/>
            <person name="Lee S.M."/>
            <person name="Liu X."/>
            <person name="Afonnikov D.A."/>
            <person name="Skryabin K.G."/>
        </authorList>
    </citation>
    <scope>NUCLEOTIDE SEQUENCE [LARGE SCALE GENOMIC DNA]</scope>
    <source>
        <strain evidence="2">AK-0245</strain>
        <tissue evidence="2">Whole organism</tissue>
    </source>
</reference>
<keyword evidence="1" id="KW-0472">Membrane</keyword>
<accession>A0A4S2LKJ1</accession>
<keyword evidence="1" id="KW-1133">Transmembrane helix</keyword>
<keyword evidence="1" id="KW-0812">Transmembrane</keyword>
<dbReference type="EMBL" id="SJOL01008148">
    <property type="protein sequence ID" value="TGZ61017.1"/>
    <property type="molecule type" value="Genomic_DNA"/>
</dbReference>
<evidence type="ECO:0000313" key="2">
    <source>
        <dbReference type="EMBL" id="TGZ61017.1"/>
    </source>
</evidence>
<gene>
    <name evidence="2" type="ORF">CRM22_008219</name>
</gene>
<dbReference type="Proteomes" id="UP000308267">
    <property type="component" value="Unassembled WGS sequence"/>
</dbReference>
<evidence type="ECO:0000313" key="3">
    <source>
        <dbReference type="Proteomes" id="UP000308267"/>
    </source>
</evidence>
<comment type="caution">
    <text evidence="2">The sequence shown here is derived from an EMBL/GenBank/DDBJ whole genome shotgun (WGS) entry which is preliminary data.</text>
</comment>
<sequence length="146" mass="16899">MSHLAYSSRLPTDTFYGIVQLALLLLLLPYAREHDIANKRYAKFFLSCANLHFPTWDYSLQPSHIEPVYLMNDLHLIVGIKPGVFQMDFKHRNYLPGECNSVVFRQILFRASEITRLPDAHPPLVCVSVFVLRFILFLLNGGHRQI</sequence>
<protein>
    <submittedName>
        <fullName evidence="2">Uncharacterized protein</fullName>
    </submittedName>
</protein>
<evidence type="ECO:0000256" key="1">
    <source>
        <dbReference type="SAM" id="Phobius"/>
    </source>
</evidence>
<name>A0A4S2LKJ1_OPIFE</name>